<accession>A0AB34CP85</accession>
<dbReference type="Gene3D" id="2.30.110.20">
    <property type="entry name" value="Hcp1-like"/>
    <property type="match status" value="1"/>
</dbReference>
<proteinExistence type="predicted"/>
<dbReference type="SUPFAM" id="SSF141452">
    <property type="entry name" value="Hcp1-like"/>
    <property type="match status" value="1"/>
</dbReference>
<sequence length="159" mass="18205">MSTPAHLWLEDENGSPIVGSRQMPLRLGSIELKSFSHGVTIPVDPSWGKLTGTRVHNPITIVKEFDQTTPLLYRAVCEGRTMKKAIIRMYRILEPGIEAEYFNIILENVKFTTVAPYLAPNGMSSTHLETLELRYEAITWKYTEGNVIYRDTWNQRATY</sequence>
<dbReference type="PANTHER" id="PTHR34319">
    <property type="entry name" value="MAJOR EXPORTED PROTEIN"/>
    <property type="match status" value="1"/>
</dbReference>
<evidence type="ECO:0000313" key="1">
    <source>
        <dbReference type="EMBL" id="KAA6128340.1"/>
    </source>
</evidence>
<dbReference type="AlphaFoldDB" id="A0AB34CP85"/>
<dbReference type="EMBL" id="VWVM01000002">
    <property type="protein sequence ID" value="KAA6128340.1"/>
    <property type="molecule type" value="Genomic_DNA"/>
</dbReference>
<protein>
    <submittedName>
        <fullName evidence="1">Type VI secretion system tube protein Hcp</fullName>
    </submittedName>
</protein>
<keyword evidence="2" id="KW-1185">Reference proteome</keyword>
<gene>
    <name evidence="1" type="primary">hcp</name>
    <name evidence="1" type="ORF">F3I20_03580</name>
</gene>
<dbReference type="NCBIfam" id="TIGR03344">
    <property type="entry name" value="VI_effect_Hcp1"/>
    <property type="match status" value="1"/>
</dbReference>
<dbReference type="PANTHER" id="PTHR34319:SF6">
    <property type="entry name" value="MAJOR EXPORTED PROTEIN"/>
    <property type="match status" value="1"/>
</dbReference>
<dbReference type="Proteomes" id="UP000324255">
    <property type="component" value="Unassembled WGS sequence"/>
</dbReference>
<reference evidence="1 2" key="1">
    <citation type="submission" date="2019-09" db="EMBL/GenBank/DDBJ databases">
        <title>Genomic diversity of phyloplane-associated Pantoea species in Pakistan cotton crop.</title>
        <authorList>
            <person name="Tufail M.R."/>
            <person name="Cook D.R."/>
        </authorList>
    </citation>
    <scope>NUCLEOTIDE SEQUENCE [LARGE SCALE GENOMIC DNA]</scope>
    <source>
        <strain evidence="1 2">B_8</strain>
    </source>
</reference>
<name>A0AB34CP85_9GAMM</name>
<organism evidence="1 2">
    <name type="scientific">Candidatus Pantoea gossypiicola</name>
    <dbReference type="NCBI Taxonomy" id="2608008"/>
    <lineage>
        <taxon>Bacteria</taxon>
        <taxon>Pseudomonadati</taxon>
        <taxon>Pseudomonadota</taxon>
        <taxon>Gammaproteobacteria</taxon>
        <taxon>Enterobacterales</taxon>
        <taxon>Erwiniaceae</taxon>
        <taxon>Pantoea</taxon>
    </lineage>
</organism>
<evidence type="ECO:0000313" key="2">
    <source>
        <dbReference type="Proteomes" id="UP000324255"/>
    </source>
</evidence>
<dbReference type="InterPro" id="IPR008514">
    <property type="entry name" value="T6SS_Hcp"/>
</dbReference>
<dbReference type="Pfam" id="PF05638">
    <property type="entry name" value="T6SS_HCP"/>
    <property type="match status" value="1"/>
</dbReference>
<dbReference type="RefSeq" id="WP_150038177.1">
    <property type="nucleotide sequence ID" value="NZ_VWVM01000002.1"/>
</dbReference>
<comment type="caution">
    <text evidence="1">The sequence shown here is derived from an EMBL/GenBank/DDBJ whole genome shotgun (WGS) entry which is preliminary data.</text>
</comment>
<dbReference type="InterPro" id="IPR036624">
    <property type="entry name" value="Hcp1-lik_sf"/>
</dbReference>
<dbReference type="InterPro" id="IPR052947">
    <property type="entry name" value="T6SS_Hcp1_domain"/>
</dbReference>